<evidence type="ECO:0000313" key="2">
    <source>
        <dbReference type="EMBL" id="QJA72681.1"/>
    </source>
</evidence>
<dbReference type="EMBL" id="MT141422">
    <property type="protein sequence ID" value="QJA60835.1"/>
    <property type="molecule type" value="Genomic_DNA"/>
</dbReference>
<dbReference type="AlphaFoldDB" id="A0A6M3JU12"/>
<evidence type="ECO:0000313" key="1">
    <source>
        <dbReference type="EMBL" id="QJA60835.1"/>
    </source>
</evidence>
<name>A0A6M3JU12_9ZZZZ</name>
<dbReference type="EMBL" id="MT141970">
    <property type="protein sequence ID" value="QJA72681.1"/>
    <property type="molecule type" value="Genomic_DNA"/>
</dbReference>
<reference evidence="2" key="1">
    <citation type="submission" date="2020-03" db="EMBL/GenBank/DDBJ databases">
        <title>The deep terrestrial virosphere.</title>
        <authorList>
            <person name="Holmfeldt K."/>
            <person name="Nilsson E."/>
            <person name="Simone D."/>
            <person name="Lopez-Fernandez M."/>
            <person name="Wu X."/>
            <person name="de Brujin I."/>
            <person name="Lundin D."/>
            <person name="Andersson A."/>
            <person name="Bertilsson S."/>
            <person name="Dopson M."/>
        </authorList>
    </citation>
    <scope>NUCLEOTIDE SEQUENCE</scope>
    <source>
        <strain evidence="2">MM415A02647</strain>
        <strain evidence="1">MM415B01042</strain>
    </source>
</reference>
<organism evidence="2">
    <name type="scientific">viral metagenome</name>
    <dbReference type="NCBI Taxonomy" id="1070528"/>
    <lineage>
        <taxon>unclassified sequences</taxon>
        <taxon>metagenomes</taxon>
        <taxon>organismal metagenomes</taxon>
    </lineage>
</organism>
<proteinExistence type="predicted"/>
<protein>
    <submittedName>
        <fullName evidence="2">Putative DNA binding, helix-turn-helix domain containing protein</fullName>
    </submittedName>
</protein>
<gene>
    <name evidence="2" type="ORF">MM415A02647_0009</name>
    <name evidence="1" type="ORF">MM415B01042_0010</name>
</gene>
<sequence>MYRLLSNAPSDDSDLPAIMMDQKLDITQYSGSKNVILQIQNANIKFINNNVVEVFKLLDDIEKEEVIDVRPVRSDYDNLLLDLVKVAYDRGMNLESLLDDIKIGMLDIAINQLPTNNAAARRLGLDPTTVGKWIKRYEL</sequence>
<accession>A0A6M3JU12</accession>